<feature type="region of interest" description="Disordered" evidence="1">
    <location>
        <begin position="210"/>
        <end position="243"/>
    </location>
</feature>
<dbReference type="EMBL" id="VNJK01000007">
    <property type="protein sequence ID" value="TVX85647.1"/>
    <property type="molecule type" value="Genomic_DNA"/>
</dbReference>
<protein>
    <submittedName>
        <fullName evidence="2">Uncharacterized protein</fullName>
    </submittedName>
</protein>
<dbReference type="OrthoDB" id="2602736at2"/>
<evidence type="ECO:0000256" key="1">
    <source>
        <dbReference type="SAM" id="MobiDB-lite"/>
    </source>
</evidence>
<gene>
    <name evidence="2" type="ORF">FPZ44_24680</name>
</gene>
<reference evidence="2 3" key="1">
    <citation type="submission" date="2019-07" db="EMBL/GenBank/DDBJ databases">
        <authorList>
            <person name="Kim J."/>
        </authorList>
    </citation>
    <scope>NUCLEOTIDE SEQUENCE [LARGE SCALE GENOMIC DNA]</scope>
    <source>
        <strain evidence="2 3">N4</strain>
    </source>
</reference>
<sequence>MNNKVKKKALRIRVNAKESSRPRRHVEANLVFKSVSHEFTDAKTEWNIDRCVDKDSEGFSSSCELCNMTGLKYNFVLSNPSTNEMLRVGTTCIVRFNIGKGVVDVDSGITLLQNKANEFVHLHNLQTMVNDVLLITPDPNTLRQFYELLKKIMDIKGIKHPTDQQLKEAFWGDKASSIEDKYKLMRMRMIWDKPGAIDTHKVKKTKYEPVPKEHSTFGYKRRSRVQTTLGTSGATRDPQRKYS</sequence>
<accession>A0A559IDB3</accession>
<name>A0A559IDB3_9BACL</name>
<evidence type="ECO:0000313" key="2">
    <source>
        <dbReference type="EMBL" id="TVX85647.1"/>
    </source>
</evidence>
<keyword evidence="3" id="KW-1185">Reference proteome</keyword>
<organism evidence="2 3">
    <name type="scientific">Paenibacillus agilis</name>
    <dbReference type="NCBI Taxonomy" id="3020863"/>
    <lineage>
        <taxon>Bacteria</taxon>
        <taxon>Bacillati</taxon>
        <taxon>Bacillota</taxon>
        <taxon>Bacilli</taxon>
        <taxon>Bacillales</taxon>
        <taxon>Paenibacillaceae</taxon>
        <taxon>Paenibacillus</taxon>
    </lineage>
</organism>
<proteinExistence type="predicted"/>
<dbReference type="AlphaFoldDB" id="A0A559IDB3"/>
<evidence type="ECO:0000313" key="3">
    <source>
        <dbReference type="Proteomes" id="UP000318102"/>
    </source>
</evidence>
<feature type="compositionally biased region" description="Polar residues" evidence="1">
    <location>
        <begin position="225"/>
        <end position="234"/>
    </location>
</feature>
<dbReference type="Proteomes" id="UP000318102">
    <property type="component" value="Unassembled WGS sequence"/>
</dbReference>
<comment type="caution">
    <text evidence="2">The sequence shown here is derived from an EMBL/GenBank/DDBJ whole genome shotgun (WGS) entry which is preliminary data.</text>
</comment>